<sequence>MHQPRAPVHDFGREAVPARAHAGVGERCGDLAEALFVVGGFDVVLGDIDVDADKVERAADGAHVFVGEARGVGACGGEVAFVVFAGEHDVEKAVVVDARGAFGGAHVGGGVADGHGREQHVGRADLQAPGTCGAHGLHAQAVGEHGVVGDLVEFARGELEAGGQFDALLFSLHDDGGALVAHVHEVLQFVEGEEVLDAVAQAAGDGGGIVGKGRGRVTRLPAALVLQGLRQVPVVEGDEGLDACLKLGIDEAGVEVHARFVHFAGAVGEDARPRDGKPVGVGTQLADGLHVFAVAVVVVDGDVAGVSVGHLAGGVGVDVPDGLALAVGVGRAFDLIGGGGDTPAEAVGE</sequence>
<accession>A0A644ZV26</accession>
<dbReference type="AlphaFoldDB" id="A0A644ZV26"/>
<evidence type="ECO:0000313" key="1">
    <source>
        <dbReference type="EMBL" id="MPM44278.1"/>
    </source>
</evidence>
<name>A0A644ZV26_9ZZZZ</name>
<organism evidence="1">
    <name type="scientific">bioreactor metagenome</name>
    <dbReference type="NCBI Taxonomy" id="1076179"/>
    <lineage>
        <taxon>unclassified sequences</taxon>
        <taxon>metagenomes</taxon>
        <taxon>ecological metagenomes</taxon>
    </lineage>
</organism>
<comment type="caution">
    <text evidence="1">The sequence shown here is derived from an EMBL/GenBank/DDBJ whole genome shotgun (WGS) entry which is preliminary data.</text>
</comment>
<reference evidence="1" key="1">
    <citation type="submission" date="2019-08" db="EMBL/GenBank/DDBJ databases">
        <authorList>
            <person name="Kucharzyk K."/>
            <person name="Murdoch R.W."/>
            <person name="Higgins S."/>
            <person name="Loffler F."/>
        </authorList>
    </citation>
    <scope>NUCLEOTIDE SEQUENCE</scope>
</reference>
<dbReference type="EMBL" id="VSSQ01010415">
    <property type="protein sequence ID" value="MPM44278.1"/>
    <property type="molecule type" value="Genomic_DNA"/>
</dbReference>
<proteinExistence type="predicted"/>
<gene>
    <name evidence="1" type="ORF">SDC9_90956</name>
</gene>
<protein>
    <submittedName>
        <fullName evidence="1">Uncharacterized protein</fullName>
    </submittedName>
</protein>